<gene>
    <name evidence="1" type="ORF">JL2886_03540</name>
</gene>
<evidence type="ECO:0000313" key="2">
    <source>
        <dbReference type="Proteomes" id="UP000092565"/>
    </source>
</evidence>
<dbReference type="AlphaFoldDB" id="A0A1B0ZW43"/>
<proteinExistence type="predicted"/>
<keyword evidence="2" id="KW-1185">Reference proteome</keyword>
<reference evidence="1 2" key="1">
    <citation type="submission" date="2016-04" db="EMBL/GenBank/DDBJ databases">
        <authorList>
            <person name="Evans L.H."/>
            <person name="Alamgir A."/>
            <person name="Owens N."/>
            <person name="Weber N.D."/>
            <person name="Virtaneva K."/>
            <person name="Barbian K."/>
            <person name="Babar A."/>
            <person name="Rosenke K."/>
        </authorList>
    </citation>
    <scope>NUCLEOTIDE SEQUENCE [LARGE SCALE GENOMIC DNA]</scope>
    <source>
        <strain evidence="1 2">JL2886</strain>
    </source>
</reference>
<dbReference type="EMBL" id="CP015124">
    <property type="protein sequence ID" value="ANP38413.1"/>
    <property type="molecule type" value="Genomic_DNA"/>
</dbReference>
<protein>
    <submittedName>
        <fullName evidence="1">Uncharacterized protein</fullName>
    </submittedName>
</protein>
<evidence type="ECO:0000313" key="1">
    <source>
        <dbReference type="EMBL" id="ANP38413.1"/>
    </source>
</evidence>
<sequence length="68" mass="7400">MVSTSTASQPVRATSRVEGVVAKTAIDHIIVSGSEKDIVCVCSSFNIRHIGLYPLKYMVFAMCRQKPA</sequence>
<accession>A0A1B0ZW43</accession>
<dbReference type="Proteomes" id="UP000092565">
    <property type="component" value="Chromosome"/>
</dbReference>
<organism evidence="1 2">
    <name type="scientific">Phaeobacter gallaeciensis</name>
    <dbReference type="NCBI Taxonomy" id="60890"/>
    <lineage>
        <taxon>Bacteria</taxon>
        <taxon>Pseudomonadati</taxon>
        <taxon>Pseudomonadota</taxon>
        <taxon>Alphaproteobacteria</taxon>
        <taxon>Rhodobacterales</taxon>
        <taxon>Roseobacteraceae</taxon>
        <taxon>Phaeobacter</taxon>
    </lineage>
</organism>
<name>A0A1B0ZW43_9RHOB</name>